<gene>
    <name evidence="1" type="ORF">H9625_15100</name>
</gene>
<evidence type="ECO:0000313" key="2">
    <source>
        <dbReference type="Proteomes" id="UP000620874"/>
    </source>
</evidence>
<proteinExistence type="predicted"/>
<dbReference type="Proteomes" id="UP000620874">
    <property type="component" value="Unassembled WGS sequence"/>
</dbReference>
<sequence>MEAIESLATEAIKEFENKHIQTATGLLTMLYRQILDNPTELQSINNYYIVGRAFLFMLHNQLSDDVDTIQTISSIAYLCISKAIKQNVSDLNLYKDRLLVLILGYGAFKYTVMSVLRENKEKRWSITFFDSSAVLLSENAIWQMQFFDMETIPVIYSSSFFEEQRKVFIKKLQRQFFLPAKTIEEVLEQGRSLHEKVYDYLSNKIFIEADIDF</sequence>
<dbReference type="RefSeq" id="WP_191765154.1">
    <property type="nucleotide sequence ID" value="NZ_JACSPP010000066.1"/>
</dbReference>
<comment type="caution">
    <text evidence="1">The sequence shown here is derived from an EMBL/GenBank/DDBJ whole genome shotgun (WGS) entry which is preliminary data.</text>
</comment>
<keyword evidence="2" id="KW-1185">Reference proteome</keyword>
<name>A0ABR8YCA9_9BACT</name>
<evidence type="ECO:0000313" key="1">
    <source>
        <dbReference type="EMBL" id="MBD8041741.1"/>
    </source>
</evidence>
<organism evidence="1 2">
    <name type="scientific">Phocaeicola intestinalis</name>
    <dbReference type="NCBI Taxonomy" id="2762212"/>
    <lineage>
        <taxon>Bacteria</taxon>
        <taxon>Pseudomonadati</taxon>
        <taxon>Bacteroidota</taxon>
        <taxon>Bacteroidia</taxon>
        <taxon>Bacteroidales</taxon>
        <taxon>Bacteroidaceae</taxon>
        <taxon>Phocaeicola</taxon>
    </lineage>
</organism>
<accession>A0ABR8YCA9</accession>
<protein>
    <submittedName>
        <fullName evidence="1">Uncharacterized protein</fullName>
    </submittedName>
</protein>
<dbReference type="EMBL" id="JACSPP010000066">
    <property type="protein sequence ID" value="MBD8041741.1"/>
    <property type="molecule type" value="Genomic_DNA"/>
</dbReference>
<reference evidence="1 2" key="1">
    <citation type="submission" date="2020-08" db="EMBL/GenBank/DDBJ databases">
        <title>A Genomic Blueprint of the Chicken Gut Microbiome.</title>
        <authorList>
            <person name="Gilroy R."/>
            <person name="Ravi A."/>
            <person name="Getino M."/>
            <person name="Pursley I."/>
            <person name="Horton D.L."/>
            <person name="Alikhan N.-F."/>
            <person name="Baker D."/>
            <person name="Gharbi K."/>
            <person name="Hall N."/>
            <person name="Watson M."/>
            <person name="Adriaenssens E.M."/>
            <person name="Foster-Nyarko E."/>
            <person name="Jarju S."/>
            <person name="Secka A."/>
            <person name="Antonio M."/>
            <person name="Oren A."/>
            <person name="Chaudhuri R."/>
            <person name="La Ragione R.M."/>
            <person name="Hildebrand F."/>
            <person name="Pallen M.J."/>
        </authorList>
    </citation>
    <scope>NUCLEOTIDE SEQUENCE [LARGE SCALE GENOMIC DNA]</scope>
    <source>
        <strain evidence="1 2">Sa1CVN1</strain>
    </source>
</reference>